<sequence>MAMEGLRTGWRCFSLAFRREIRAAFRKPVFHWLGWIFPLLLFGLIGSNFSEGTLLDLPVSVVDNDHSNLSRQLIRKLDAGSHARITQHAGGLEEAQSRLRNALDYGMVYIPPDFESDALAGRQPQVVFYYNALFYGAGLYSTQDFSGLISDLNSNYRSIIAASIGKTLPALAQVSLSYDSLFNASGSYVYYQQFAATIHLIQLFVVTCMIYVLARSKPLIYSSSFSMSLLGKLAPYTLCYTTLLMAELALLVWIFDARVVGNPIYMLLVGFFYVMAAQSLGILLFTFTGSAITAYTMMGIMVSIALTFSGTVVPELSMSLPAQIISNLEPLTHALYAMFDIFLRQVPVRPVFSVCALLLVYPLVTGLLVCRRLPARLRKQEVVL</sequence>
<dbReference type="Gene3D" id="3.40.1710.10">
    <property type="entry name" value="abc type-2 transporter like domain"/>
    <property type="match status" value="1"/>
</dbReference>
<gene>
    <name evidence="8" type="ORF">FEM41_07330</name>
</gene>
<keyword evidence="9" id="KW-1185">Reference proteome</keyword>
<organism evidence="8 9">
    <name type="scientific">Jejubacter calystegiae</name>
    <dbReference type="NCBI Taxonomy" id="2579935"/>
    <lineage>
        <taxon>Bacteria</taxon>
        <taxon>Pseudomonadati</taxon>
        <taxon>Pseudomonadota</taxon>
        <taxon>Gammaproteobacteria</taxon>
        <taxon>Enterobacterales</taxon>
        <taxon>Enterobacteriaceae</taxon>
        <taxon>Jejubacter</taxon>
    </lineage>
</organism>
<accession>A0A4P8YHN6</accession>
<dbReference type="RefSeq" id="WP_138095356.1">
    <property type="nucleotide sequence ID" value="NZ_CP040428.1"/>
</dbReference>
<keyword evidence="4 6" id="KW-1133">Transmembrane helix</keyword>
<dbReference type="GO" id="GO:0005886">
    <property type="term" value="C:plasma membrane"/>
    <property type="evidence" value="ECO:0007669"/>
    <property type="project" value="UniProtKB-SubCell"/>
</dbReference>
<feature type="transmembrane region" description="Helical" evidence="6">
    <location>
        <begin position="29"/>
        <end position="49"/>
    </location>
</feature>
<dbReference type="InterPro" id="IPR013525">
    <property type="entry name" value="ABC2_TM"/>
</dbReference>
<feature type="transmembrane region" description="Helical" evidence="6">
    <location>
        <begin position="267"/>
        <end position="287"/>
    </location>
</feature>
<keyword evidence="2" id="KW-1003">Cell membrane</keyword>
<dbReference type="AlphaFoldDB" id="A0A4P8YHN6"/>
<dbReference type="EMBL" id="CP040428">
    <property type="protein sequence ID" value="QCT19473.1"/>
    <property type="molecule type" value="Genomic_DNA"/>
</dbReference>
<reference evidence="8 9" key="1">
    <citation type="submission" date="2019-05" db="EMBL/GenBank/DDBJ databases">
        <title>Complete genome sequence of Izhakiella calystegiae KSNA2, an endophyte isolated from beach morning glory (Calystegia soldanella).</title>
        <authorList>
            <person name="Jiang L."/>
            <person name="Jeong J.C."/>
            <person name="Kim C.Y."/>
            <person name="Kim D.H."/>
            <person name="Kim S.W."/>
            <person name="Lee j."/>
        </authorList>
    </citation>
    <scope>NUCLEOTIDE SEQUENCE [LARGE SCALE GENOMIC DNA]</scope>
    <source>
        <strain evidence="8 9">KSNA2</strain>
    </source>
</reference>
<feature type="transmembrane region" description="Helical" evidence="6">
    <location>
        <begin position="294"/>
        <end position="313"/>
    </location>
</feature>
<dbReference type="PANTHER" id="PTHR30294">
    <property type="entry name" value="MEMBRANE COMPONENT OF ABC TRANSPORTER YHHJ-RELATED"/>
    <property type="match status" value="1"/>
</dbReference>
<feature type="transmembrane region" description="Helical" evidence="6">
    <location>
        <begin position="351"/>
        <end position="370"/>
    </location>
</feature>
<evidence type="ECO:0000256" key="3">
    <source>
        <dbReference type="ARBA" id="ARBA00022692"/>
    </source>
</evidence>
<proteinExistence type="predicted"/>
<evidence type="ECO:0000259" key="7">
    <source>
        <dbReference type="Pfam" id="PF12698"/>
    </source>
</evidence>
<feature type="transmembrane region" description="Helical" evidence="6">
    <location>
        <begin position="190"/>
        <end position="213"/>
    </location>
</feature>
<name>A0A4P8YHN6_9ENTR</name>
<dbReference type="InterPro" id="IPR051449">
    <property type="entry name" value="ABC-2_transporter_component"/>
</dbReference>
<evidence type="ECO:0000256" key="6">
    <source>
        <dbReference type="SAM" id="Phobius"/>
    </source>
</evidence>
<dbReference type="KEGG" id="izh:FEM41_07330"/>
<evidence type="ECO:0000256" key="1">
    <source>
        <dbReference type="ARBA" id="ARBA00004651"/>
    </source>
</evidence>
<evidence type="ECO:0000313" key="9">
    <source>
        <dbReference type="Proteomes" id="UP000302163"/>
    </source>
</evidence>
<dbReference type="PANTHER" id="PTHR30294:SF47">
    <property type="entry name" value="INNER MEMBRANE TRANSPORT PERMEASE YHHJ"/>
    <property type="match status" value="1"/>
</dbReference>
<dbReference type="Pfam" id="PF12698">
    <property type="entry name" value="ABC2_membrane_3"/>
    <property type="match status" value="1"/>
</dbReference>
<comment type="subcellular location">
    <subcellularLocation>
        <location evidence="1">Cell membrane</location>
        <topology evidence="1">Multi-pass membrane protein</topology>
    </subcellularLocation>
</comment>
<evidence type="ECO:0000256" key="2">
    <source>
        <dbReference type="ARBA" id="ARBA00022475"/>
    </source>
</evidence>
<dbReference type="Proteomes" id="UP000302163">
    <property type="component" value="Chromosome"/>
</dbReference>
<feature type="domain" description="ABC-2 type transporter transmembrane" evidence="7">
    <location>
        <begin position="35"/>
        <end position="369"/>
    </location>
</feature>
<feature type="transmembrane region" description="Helical" evidence="6">
    <location>
        <begin position="233"/>
        <end position="255"/>
    </location>
</feature>
<dbReference type="GO" id="GO:0140359">
    <property type="term" value="F:ABC-type transporter activity"/>
    <property type="evidence" value="ECO:0007669"/>
    <property type="project" value="InterPro"/>
</dbReference>
<dbReference type="OrthoDB" id="5592991at2"/>
<evidence type="ECO:0000313" key="8">
    <source>
        <dbReference type="EMBL" id="QCT19473.1"/>
    </source>
</evidence>
<evidence type="ECO:0000256" key="4">
    <source>
        <dbReference type="ARBA" id="ARBA00022989"/>
    </source>
</evidence>
<keyword evidence="3 6" id="KW-0812">Transmembrane</keyword>
<protein>
    <submittedName>
        <fullName evidence="8">ABC transporter permease</fullName>
    </submittedName>
</protein>
<keyword evidence="5 6" id="KW-0472">Membrane</keyword>
<evidence type="ECO:0000256" key="5">
    <source>
        <dbReference type="ARBA" id="ARBA00023136"/>
    </source>
</evidence>